<dbReference type="PRINTS" id="PR00759">
    <property type="entry name" value="BASICPTASE"/>
</dbReference>
<dbReference type="GeneTree" id="ENSGT00940000156891"/>
<dbReference type="PANTHER" id="PTHR13723">
    <property type="entry name" value="ADAMTS A DISINTEGRIN AND METALLOPROTEASE WITH THROMBOSPONDIN MOTIFS PROTEASE"/>
    <property type="match status" value="1"/>
</dbReference>
<dbReference type="SMART" id="SM00131">
    <property type="entry name" value="KU"/>
    <property type="match status" value="1"/>
</dbReference>
<dbReference type="SUPFAM" id="SSF57362">
    <property type="entry name" value="BPTI-like"/>
    <property type="match status" value="1"/>
</dbReference>
<dbReference type="GO" id="GO:0005576">
    <property type="term" value="C:extracellular region"/>
    <property type="evidence" value="ECO:0007669"/>
    <property type="project" value="UniProtKB-SubCell"/>
</dbReference>
<evidence type="ECO:0000313" key="5">
    <source>
        <dbReference type="Ensembl" id="ENSGMOP00000001192.2"/>
    </source>
</evidence>
<dbReference type="SMART" id="SM00209">
    <property type="entry name" value="TSP1"/>
    <property type="match status" value="3"/>
</dbReference>
<dbReference type="OMA" id="RSVECWV"/>
<protein>
    <submittedName>
        <fullName evidence="5">Papilin b, proteoglycan-like sulfated glycoprotein</fullName>
    </submittedName>
</protein>
<dbReference type="Pfam" id="PF00090">
    <property type="entry name" value="TSP_1"/>
    <property type="match status" value="1"/>
</dbReference>
<feature type="domain" description="BPTI/Kunitz inhibitor" evidence="4">
    <location>
        <begin position="420"/>
        <end position="470"/>
    </location>
</feature>
<proteinExistence type="predicted"/>
<evidence type="ECO:0000259" key="4">
    <source>
        <dbReference type="PROSITE" id="PS50279"/>
    </source>
</evidence>
<evidence type="ECO:0000256" key="3">
    <source>
        <dbReference type="ARBA" id="ARBA00023157"/>
    </source>
</evidence>
<evidence type="ECO:0000313" key="6">
    <source>
        <dbReference type="Proteomes" id="UP000694546"/>
    </source>
</evidence>
<keyword evidence="3" id="KW-1015">Disulfide bond</keyword>
<dbReference type="InterPro" id="IPR036880">
    <property type="entry name" value="Kunitz_BPTI_sf"/>
</dbReference>
<dbReference type="InterPro" id="IPR050439">
    <property type="entry name" value="ADAMTS_ADAMTS-like"/>
</dbReference>
<reference evidence="5" key="1">
    <citation type="submission" date="2025-08" db="UniProtKB">
        <authorList>
            <consortium name="Ensembl"/>
        </authorList>
    </citation>
    <scope>IDENTIFICATION</scope>
</reference>
<comment type="subcellular location">
    <subcellularLocation>
        <location evidence="1">Secreted</location>
    </subcellularLocation>
</comment>
<dbReference type="GO" id="GO:0004867">
    <property type="term" value="F:serine-type endopeptidase inhibitor activity"/>
    <property type="evidence" value="ECO:0007669"/>
    <property type="project" value="InterPro"/>
</dbReference>
<dbReference type="GO" id="GO:0030198">
    <property type="term" value="P:extracellular matrix organization"/>
    <property type="evidence" value="ECO:0007669"/>
    <property type="project" value="TreeGrafter"/>
</dbReference>
<keyword evidence="2" id="KW-0964">Secreted</keyword>
<dbReference type="SUPFAM" id="SSF82895">
    <property type="entry name" value="TSP-1 type 1 repeat"/>
    <property type="match status" value="4"/>
</dbReference>
<accession>A0A8C4YXG5</accession>
<name>A0A8C4YXG5_GADMO</name>
<keyword evidence="6" id="KW-1185">Reference proteome</keyword>
<dbReference type="InterPro" id="IPR036383">
    <property type="entry name" value="TSP1_rpt_sf"/>
</dbReference>
<dbReference type="Gene3D" id="4.10.410.10">
    <property type="entry name" value="Pancreatic trypsin inhibitor Kunitz domain"/>
    <property type="match status" value="1"/>
</dbReference>
<dbReference type="PANTHER" id="PTHR13723:SF281">
    <property type="entry name" value="PAPILIN"/>
    <property type="match status" value="1"/>
</dbReference>
<dbReference type="Ensembl" id="ENSGMOT00000001236.2">
    <property type="protein sequence ID" value="ENSGMOP00000001192.2"/>
    <property type="gene ID" value="ENSGMOG00000001137.2"/>
</dbReference>
<dbReference type="GO" id="GO:0031012">
    <property type="term" value="C:extracellular matrix"/>
    <property type="evidence" value="ECO:0007669"/>
    <property type="project" value="TreeGrafter"/>
</dbReference>
<dbReference type="GO" id="GO:0006508">
    <property type="term" value="P:proteolysis"/>
    <property type="evidence" value="ECO:0007669"/>
    <property type="project" value="TreeGrafter"/>
</dbReference>
<dbReference type="PROSITE" id="PS50092">
    <property type="entry name" value="TSP1"/>
    <property type="match status" value="3"/>
</dbReference>
<dbReference type="InterPro" id="IPR000884">
    <property type="entry name" value="TSP1_rpt"/>
</dbReference>
<dbReference type="GO" id="GO:0004222">
    <property type="term" value="F:metalloendopeptidase activity"/>
    <property type="evidence" value="ECO:0007669"/>
    <property type="project" value="TreeGrafter"/>
</dbReference>
<sequence>MCLYFLHDIWGDYGTYGPCSRTCGTGISVRTRKCITQRTDGGHNCVGSSKSYRICNSQECPIGSRDYREEQCAEFDRLAFQGKSHSWVPYHGASNVCELHCVPKGGNVSYRQRAAVVDGTPCREGRRGICVDGACRPLIHGEFLGLDQDVQQPVASSARAPVAPHLRDTQIYAYTTGVYGACSVSCDGGMQYRSVQCMLQDPCSVTCGEGQQTRDVYCAGPSGEHLADHACSGLQRPPAFRPCHRSRCPLHITWHVGDFGLCTRSCGGGVRDRRTGCYDTDLNPYPEHRCGSTGSPVAMESCNTQPCPEAQRVPSMQGTIANESPSRGLVPYIPGEQPRESITVVGSPCQQSRYGCCADGHTTATGLRNRGCPGGDCVRTRYGCCIDGITAAQGFGRAGCPEYRTSPPSPSAIPSTGDICSLPREEGPCDTWMVRFYYDSGVGKCTDFWYGSCQGNTNNFASLEACQRKCGKPSLRAIPHAGPTSRRAMRTRK</sequence>
<dbReference type="PROSITE" id="PS50279">
    <property type="entry name" value="BPTI_KUNITZ_2"/>
    <property type="match status" value="1"/>
</dbReference>
<evidence type="ECO:0000256" key="2">
    <source>
        <dbReference type="ARBA" id="ARBA00022525"/>
    </source>
</evidence>
<dbReference type="CDD" id="cd00109">
    <property type="entry name" value="Kunitz-type"/>
    <property type="match status" value="1"/>
</dbReference>
<dbReference type="Proteomes" id="UP000694546">
    <property type="component" value="Chromosome 21"/>
</dbReference>
<dbReference type="AlphaFoldDB" id="A0A8C4YXG5"/>
<dbReference type="Pfam" id="PF19030">
    <property type="entry name" value="TSP1_ADAMTS"/>
    <property type="match status" value="3"/>
</dbReference>
<dbReference type="Pfam" id="PF00014">
    <property type="entry name" value="Kunitz_BPTI"/>
    <property type="match status" value="1"/>
</dbReference>
<evidence type="ECO:0000256" key="1">
    <source>
        <dbReference type="ARBA" id="ARBA00004613"/>
    </source>
</evidence>
<organism evidence="5 6">
    <name type="scientific">Gadus morhua</name>
    <name type="common">Atlantic cod</name>
    <dbReference type="NCBI Taxonomy" id="8049"/>
    <lineage>
        <taxon>Eukaryota</taxon>
        <taxon>Metazoa</taxon>
        <taxon>Chordata</taxon>
        <taxon>Craniata</taxon>
        <taxon>Vertebrata</taxon>
        <taxon>Euteleostomi</taxon>
        <taxon>Actinopterygii</taxon>
        <taxon>Neopterygii</taxon>
        <taxon>Teleostei</taxon>
        <taxon>Neoteleostei</taxon>
        <taxon>Acanthomorphata</taxon>
        <taxon>Zeiogadaria</taxon>
        <taxon>Gadariae</taxon>
        <taxon>Gadiformes</taxon>
        <taxon>Gadoidei</taxon>
        <taxon>Gadidae</taxon>
        <taxon>Gadus</taxon>
    </lineage>
</organism>
<reference evidence="5" key="2">
    <citation type="submission" date="2025-09" db="UniProtKB">
        <authorList>
            <consortium name="Ensembl"/>
        </authorList>
    </citation>
    <scope>IDENTIFICATION</scope>
</reference>
<dbReference type="Gene3D" id="2.20.100.10">
    <property type="entry name" value="Thrombospondin type-1 (TSP1) repeat"/>
    <property type="match status" value="3"/>
</dbReference>
<dbReference type="InterPro" id="IPR002223">
    <property type="entry name" value="Kunitz_BPTI"/>
</dbReference>